<comment type="caution">
    <text evidence="1">The sequence shown here is derived from an EMBL/GenBank/DDBJ whole genome shotgun (WGS) entry which is preliminary data.</text>
</comment>
<evidence type="ECO:0000313" key="2">
    <source>
        <dbReference type="Proteomes" id="UP000324897"/>
    </source>
</evidence>
<accession>A0A5J9SZZ2</accession>
<dbReference type="EMBL" id="RWGY01000051">
    <property type="protein sequence ID" value="TVU04598.1"/>
    <property type="molecule type" value="Genomic_DNA"/>
</dbReference>
<proteinExistence type="predicted"/>
<gene>
    <name evidence="1" type="ORF">EJB05_47717</name>
</gene>
<sequence length="71" mass="7991">MGKRSGMLVPRRCSGYRRLRDESCNQAHRVIEIVDVVSARVEIMCGRVCILVSAKAKLMSLSEIMMLCDCD</sequence>
<keyword evidence="2" id="KW-1185">Reference proteome</keyword>
<dbReference type="AlphaFoldDB" id="A0A5J9SZZ2"/>
<dbReference type="Gramene" id="TVU04598">
    <property type="protein sequence ID" value="TVU04598"/>
    <property type="gene ID" value="EJB05_47717"/>
</dbReference>
<evidence type="ECO:0000313" key="1">
    <source>
        <dbReference type="EMBL" id="TVU04598.1"/>
    </source>
</evidence>
<name>A0A5J9SZZ2_9POAL</name>
<dbReference type="Proteomes" id="UP000324897">
    <property type="component" value="Unassembled WGS sequence"/>
</dbReference>
<protein>
    <submittedName>
        <fullName evidence="1">Uncharacterized protein</fullName>
    </submittedName>
</protein>
<organism evidence="1 2">
    <name type="scientific">Eragrostis curvula</name>
    <name type="common">weeping love grass</name>
    <dbReference type="NCBI Taxonomy" id="38414"/>
    <lineage>
        <taxon>Eukaryota</taxon>
        <taxon>Viridiplantae</taxon>
        <taxon>Streptophyta</taxon>
        <taxon>Embryophyta</taxon>
        <taxon>Tracheophyta</taxon>
        <taxon>Spermatophyta</taxon>
        <taxon>Magnoliopsida</taxon>
        <taxon>Liliopsida</taxon>
        <taxon>Poales</taxon>
        <taxon>Poaceae</taxon>
        <taxon>PACMAD clade</taxon>
        <taxon>Chloridoideae</taxon>
        <taxon>Eragrostideae</taxon>
        <taxon>Eragrostidinae</taxon>
        <taxon>Eragrostis</taxon>
    </lineage>
</organism>
<reference evidence="1 2" key="1">
    <citation type="journal article" date="2019" name="Sci. Rep.">
        <title>A high-quality genome of Eragrostis curvula grass provides insights into Poaceae evolution and supports new strategies to enhance forage quality.</title>
        <authorList>
            <person name="Carballo J."/>
            <person name="Santos B.A.C.M."/>
            <person name="Zappacosta D."/>
            <person name="Garbus I."/>
            <person name="Selva J.P."/>
            <person name="Gallo C.A."/>
            <person name="Diaz A."/>
            <person name="Albertini E."/>
            <person name="Caccamo M."/>
            <person name="Echenique V."/>
        </authorList>
    </citation>
    <scope>NUCLEOTIDE SEQUENCE [LARGE SCALE GENOMIC DNA]</scope>
    <source>
        <strain evidence="2">cv. Victoria</strain>
        <tissue evidence="1">Leaf</tissue>
    </source>
</reference>